<protein>
    <submittedName>
        <fullName evidence="1">Uncharacterized protein</fullName>
    </submittedName>
</protein>
<dbReference type="AlphaFoldDB" id="A0A2U0T828"/>
<reference evidence="1 2" key="1">
    <citation type="submission" date="2018-05" db="EMBL/GenBank/DDBJ databases">
        <title>Genomic Encyclopedia of Type Strains, Phase IV (KMG-IV): sequencing the most valuable type-strain genomes for metagenomic binning, comparative biology and taxonomic classification.</title>
        <authorList>
            <person name="Goeker M."/>
        </authorList>
    </citation>
    <scope>NUCLEOTIDE SEQUENCE [LARGE SCALE GENOMIC DNA]</scope>
    <source>
        <strain evidence="1 2">DSM 22999</strain>
    </source>
</reference>
<name>A0A2U0T828_9PAST</name>
<organism evidence="1 2">
    <name type="scientific">Alitibacter langaaensis DSM 22999</name>
    <dbReference type="NCBI Taxonomy" id="1122935"/>
    <lineage>
        <taxon>Bacteria</taxon>
        <taxon>Pseudomonadati</taxon>
        <taxon>Pseudomonadota</taxon>
        <taxon>Gammaproteobacteria</taxon>
        <taxon>Pasteurellales</taxon>
        <taxon>Pasteurellaceae</taxon>
        <taxon>Alitibacter</taxon>
    </lineage>
</organism>
<accession>A0A2U0T828</accession>
<evidence type="ECO:0000313" key="1">
    <source>
        <dbReference type="EMBL" id="PVX39780.1"/>
    </source>
</evidence>
<dbReference type="RefSeq" id="WP_116631736.1">
    <property type="nucleotide sequence ID" value="NZ_QENU01000005.1"/>
</dbReference>
<sequence length="93" mass="11003">MKCRTAKEFLRPMAIEHYITNRNSRLFIFMSLYSDEEPYPIEDLIQVQKSRVALLMADFERLPTAFLETELLFAKKMLTQIEKRAAELTNTNK</sequence>
<comment type="caution">
    <text evidence="1">The sequence shown here is derived from an EMBL/GenBank/DDBJ whole genome shotgun (WGS) entry which is preliminary data.</text>
</comment>
<gene>
    <name evidence="1" type="ORF">C8D76_105121</name>
</gene>
<evidence type="ECO:0000313" key="2">
    <source>
        <dbReference type="Proteomes" id="UP000245909"/>
    </source>
</evidence>
<proteinExistence type="predicted"/>
<dbReference type="OrthoDB" id="5681421at2"/>
<keyword evidence="2" id="KW-1185">Reference proteome</keyword>
<dbReference type="EMBL" id="QENU01000005">
    <property type="protein sequence ID" value="PVX39780.1"/>
    <property type="molecule type" value="Genomic_DNA"/>
</dbReference>
<dbReference type="Proteomes" id="UP000245909">
    <property type="component" value="Unassembled WGS sequence"/>
</dbReference>